<organism evidence="2 3">
    <name type="scientific">Flavobacterium cutihirudinis</name>
    <dbReference type="NCBI Taxonomy" id="1265740"/>
    <lineage>
        <taxon>Bacteria</taxon>
        <taxon>Pseudomonadati</taxon>
        <taxon>Bacteroidota</taxon>
        <taxon>Flavobacteriia</taxon>
        <taxon>Flavobacteriales</taxon>
        <taxon>Flavobacteriaceae</taxon>
        <taxon>Flavobacterium</taxon>
    </lineage>
</organism>
<dbReference type="EMBL" id="QRDQ01000009">
    <property type="protein sequence ID" value="RED23692.1"/>
    <property type="molecule type" value="Genomic_DNA"/>
</dbReference>
<dbReference type="AlphaFoldDB" id="A0A3D9FSU0"/>
<proteinExistence type="predicted"/>
<evidence type="ECO:0000313" key="3">
    <source>
        <dbReference type="Proteomes" id="UP000257004"/>
    </source>
</evidence>
<dbReference type="Proteomes" id="UP000257004">
    <property type="component" value="Unassembled WGS sequence"/>
</dbReference>
<sequence>MKRLLFTLSLLFFTSVFFAQSQDPSSKRIVGSWFSNTNRNTKWIFTQDGKLYNYDKDIMKVMYKYSISNSCQNNSSDTSEFITLRDRDGNEFCFKINGINENKNGILSLINMSNMQPLILVNNVNLKIAQ</sequence>
<keyword evidence="3" id="KW-1185">Reference proteome</keyword>
<feature type="chain" id="PRO_5017694998" description="Lipocalin-like protein" evidence="1">
    <location>
        <begin position="20"/>
        <end position="130"/>
    </location>
</feature>
<dbReference type="RefSeq" id="WP_115888776.1">
    <property type="nucleotide sequence ID" value="NZ_QRDQ01000009.1"/>
</dbReference>
<reference evidence="2 3" key="1">
    <citation type="submission" date="2018-07" db="EMBL/GenBank/DDBJ databases">
        <title>Genomic Encyclopedia of Archaeal and Bacterial Type Strains, Phase II (KMG-II): from individual species to whole genera.</title>
        <authorList>
            <person name="Goeker M."/>
        </authorList>
    </citation>
    <scope>NUCLEOTIDE SEQUENCE [LARGE SCALE GENOMIC DNA]</scope>
    <source>
        <strain evidence="2 3">DSM 25795</strain>
    </source>
</reference>
<gene>
    <name evidence="2" type="ORF">BD847_2755</name>
</gene>
<evidence type="ECO:0000256" key="1">
    <source>
        <dbReference type="SAM" id="SignalP"/>
    </source>
</evidence>
<evidence type="ECO:0000313" key="2">
    <source>
        <dbReference type="EMBL" id="RED23692.1"/>
    </source>
</evidence>
<evidence type="ECO:0008006" key="4">
    <source>
        <dbReference type="Google" id="ProtNLM"/>
    </source>
</evidence>
<dbReference type="OrthoDB" id="1357535at2"/>
<comment type="caution">
    <text evidence="2">The sequence shown here is derived from an EMBL/GenBank/DDBJ whole genome shotgun (WGS) entry which is preliminary data.</text>
</comment>
<accession>A0A3D9FSU0</accession>
<feature type="signal peptide" evidence="1">
    <location>
        <begin position="1"/>
        <end position="19"/>
    </location>
</feature>
<protein>
    <recommendedName>
        <fullName evidence="4">Lipocalin-like protein</fullName>
    </recommendedName>
</protein>
<keyword evidence="1" id="KW-0732">Signal</keyword>
<name>A0A3D9FSU0_9FLAO</name>